<evidence type="ECO:0000256" key="11">
    <source>
        <dbReference type="SAM" id="Coils"/>
    </source>
</evidence>
<evidence type="ECO:0000256" key="5">
    <source>
        <dbReference type="ARBA" id="ARBA00022927"/>
    </source>
</evidence>
<dbReference type="GO" id="GO:0031369">
    <property type="term" value="F:translation initiation factor binding"/>
    <property type="evidence" value="ECO:0007669"/>
    <property type="project" value="EnsemblFungi"/>
</dbReference>
<protein>
    <recommendedName>
        <fullName evidence="9">mRNA export factor GLE1</fullName>
    </recommendedName>
    <alternativeName>
        <fullName evidence="10">Nucleoporin GLE1</fullName>
    </alternativeName>
</protein>
<organism evidence="12 13">
    <name type="scientific">Tortispora caseinolytica NRRL Y-17796</name>
    <dbReference type="NCBI Taxonomy" id="767744"/>
    <lineage>
        <taxon>Eukaryota</taxon>
        <taxon>Fungi</taxon>
        <taxon>Dikarya</taxon>
        <taxon>Ascomycota</taxon>
        <taxon>Saccharomycotina</taxon>
        <taxon>Trigonopsidomycetes</taxon>
        <taxon>Trigonopsidales</taxon>
        <taxon>Trigonopsidaceae</taxon>
        <taxon>Tortispora</taxon>
    </lineage>
</organism>
<dbReference type="GO" id="GO:0000822">
    <property type="term" value="F:inositol hexakisphosphate binding"/>
    <property type="evidence" value="ECO:0007669"/>
    <property type="project" value="EnsemblFungi"/>
</dbReference>
<dbReference type="PANTHER" id="PTHR12960">
    <property type="entry name" value="GLE-1-RELATED"/>
    <property type="match status" value="1"/>
</dbReference>
<name>A0A1E4TIW3_9ASCO</name>
<keyword evidence="7" id="KW-0906">Nuclear pore complex</keyword>
<dbReference type="GO" id="GO:0006446">
    <property type="term" value="P:regulation of translational initiation"/>
    <property type="evidence" value="ECO:0007669"/>
    <property type="project" value="EnsemblFungi"/>
</dbReference>
<dbReference type="EMBL" id="KV453841">
    <property type="protein sequence ID" value="ODV91695.1"/>
    <property type="molecule type" value="Genomic_DNA"/>
</dbReference>
<keyword evidence="3" id="KW-0813">Transport</keyword>
<reference evidence="13" key="1">
    <citation type="submission" date="2016-02" db="EMBL/GenBank/DDBJ databases">
        <title>Comparative genomics of biotechnologically important yeasts.</title>
        <authorList>
            <consortium name="DOE Joint Genome Institute"/>
            <person name="Riley R."/>
            <person name="Haridas S."/>
            <person name="Wolfe K.H."/>
            <person name="Lopes M.R."/>
            <person name="Hittinger C.T."/>
            <person name="Goker M."/>
            <person name="Salamov A."/>
            <person name="Wisecaver J."/>
            <person name="Long T.M."/>
            <person name="Aerts A.L."/>
            <person name="Barry K."/>
            <person name="Choi C."/>
            <person name="Clum A."/>
            <person name="Coughlan A.Y."/>
            <person name="Deshpande S."/>
            <person name="Douglass A.P."/>
            <person name="Hanson S.J."/>
            <person name="Klenk H.-P."/>
            <person name="Labutti K."/>
            <person name="Lapidus A."/>
            <person name="Lindquist E."/>
            <person name="Lipzen A."/>
            <person name="Meier-Kolthoff J.P."/>
            <person name="Ohm R.A."/>
            <person name="Otillar R.P."/>
            <person name="Pangilinan J."/>
            <person name="Peng Y."/>
            <person name="Rokas A."/>
            <person name="Rosa C.A."/>
            <person name="Scheuner C."/>
            <person name="Sibirny A.A."/>
            <person name="Slot J.C."/>
            <person name="Stielow J.B."/>
            <person name="Sun H."/>
            <person name="Kurtzman C.P."/>
            <person name="Blackwell M."/>
            <person name="Jeffries T.W."/>
            <person name="Grigoriev I.V."/>
        </authorList>
    </citation>
    <scope>NUCLEOTIDE SEQUENCE [LARGE SCALE GENOMIC DNA]</scope>
    <source>
        <strain evidence="13">NRRL Y-17796</strain>
    </source>
</reference>
<sequence>MLSSAASAIEQAIGKRETHLREEVRAKELRKEELRKLQENSERERIEKERIEKERIEKERIEKERLEKERLEKERIEKERVERERIEKERHEREQLEEELIKKEQLDKERLENEQIEKERIEKENKDRLNKQLEKEEKDRLEKQLNTNPAESDRNYYLRIISFIKSNIYKELDNDKQAKNWCMLRKRKIKPRIGQLTNSVSQIKIVIESLNEEFLEAKSQSDLKLKWCLNFFAKSLVQQAESEVASDAARALALGSVAMFFMKEYPVLVDILIARFVKKCPYVIGFNCEIDTFEKKKAMGYKFNKITNEFEDHSRHTDRMQGIVAVWGVITQMGSNNQADLNSPYSIVHSWIFLSRTLNLPLDQISHTHVACVASWWDLASKRFIGAYGAQGEKLLTLAGSIWTKALESKKFPSVTRLALLEMDWKNEGKLGIGAEIRAR</sequence>
<keyword evidence="8" id="KW-0539">Nucleus</keyword>
<dbReference type="GO" id="GO:0005543">
    <property type="term" value="F:phospholipid binding"/>
    <property type="evidence" value="ECO:0007669"/>
    <property type="project" value="EnsemblFungi"/>
</dbReference>
<accession>A0A1E4TIW3</accession>
<dbReference type="InterPro" id="IPR038506">
    <property type="entry name" value="GLE1-like_sf"/>
</dbReference>
<dbReference type="PANTHER" id="PTHR12960:SF0">
    <property type="entry name" value="MRNA EXPORT FACTOR GLE1"/>
    <property type="match status" value="1"/>
</dbReference>
<feature type="coiled-coil region" evidence="11">
    <location>
        <begin position="17"/>
        <end position="146"/>
    </location>
</feature>
<evidence type="ECO:0000256" key="7">
    <source>
        <dbReference type="ARBA" id="ARBA00023132"/>
    </source>
</evidence>
<evidence type="ECO:0000256" key="1">
    <source>
        <dbReference type="ARBA" id="ARBA00004567"/>
    </source>
</evidence>
<evidence type="ECO:0000256" key="6">
    <source>
        <dbReference type="ARBA" id="ARBA00023010"/>
    </source>
</evidence>
<evidence type="ECO:0000256" key="10">
    <source>
        <dbReference type="ARBA" id="ARBA00029983"/>
    </source>
</evidence>
<dbReference type="InterPro" id="IPR012476">
    <property type="entry name" value="GLE1"/>
</dbReference>
<evidence type="ECO:0000256" key="3">
    <source>
        <dbReference type="ARBA" id="ARBA00022448"/>
    </source>
</evidence>
<comment type="similarity">
    <text evidence="2">Belongs to the GLE1 family.</text>
</comment>
<dbReference type="Pfam" id="PF07817">
    <property type="entry name" value="GLE1"/>
    <property type="match status" value="1"/>
</dbReference>
<dbReference type="GO" id="GO:0044614">
    <property type="term" value="C:nuclear pore cytoplasmic filaments"/>
    <property type="evidence" value="ECO:0007669"/>
    <property type="project" value="EnsemblFungi"/>
</dbReference>
<dbReference type="GO" id="GO:0016973">
    <property type="term" value="P:poly(A)+ mRNA export from nucleus"/>
    <property type="evidence" value="ECO:0007669"/>
    <property type="project" value="EnsemblFungi"/>
</dbReference>
<comment type="subcellular location">
    <subcellularLocation>
        <location evidence="1">Nucleus</location>
        <location evidence="1">Nuclear pore complex</location>
    </subcellularLocation>
</comment>
<dbReference type="Gene3D" id="1.25.40.510">
    <property type="entry name" value="GLE1-like"/>
    <property type="match status" value="1"/>
</dbReference>
<evidence type="ECO:0000313" key="12">
    <source>
        <dbReference type="EMBL" id="ODV91695.1"/>
    </source>
</evidence>
<dbReference type="AlphaFoldDB" id="A0A1E4TIW3"/>
<dbReference type="GO" id="GO:0006409">
    <property type="term" value="P:tRNA export from nucleus"/>
    <property type="evidence" value="ECO:0007669"/>
    <property type="project" value="EnsemblFungi"/>
</dbReference>
<keyword evidence="13" id="KW-1185">Reference proteome</keyword>
<dbReference type="Proteomes" id="UP000095023">
    <property type="component" value="Unassembled WGS sequence"/>
</dbReference>
<dbReference type="GO" id="GO:0006449">
    <property type="term" value="P:regulation of translational termination"/>
    <property type="evidence" value="ECO:0007669"/>
    <property type="project" value="EnsemblFungi"/>
</dbReference>
<keyword evidence="5" id="KW-0653">Protein transport</keyword>
<evidence type="ECO:0000256" key="4">
    <source>
        <dbReference type="ARBA" id="ARBA00022816"/>
    </source>
</evidence>
<evidence type="ECO:0000256" key="8">
    <source>
        <dbReference type="ARBA" id="ARBA00023242"/>
    </source>
</evidence>
<evidence type="ECO:0000313" key="13">
    <source>
        <dbReference type="Proteomes" id="UP000095023"/>
    </source>
</evidence>
<gene>
    <name evidence="12" type="ORF">CANCADRAFT_22858</name>
</gene>
<keyword evidence="11" id="KW-0175">Coiled coil</keyword>
<dbReference type="GO" id="GO:0015031">
    <property type="term" value="P:protein transport"/>
    <property type="evidence" value="ECO:0007669"/>
    <property type="project" value="UniProtKB-KW"/>
</dbReference>
<dbReference type="OrthoDB" id="420884at2759"/>
<proteinExistence type="inferred from homology"/>
<dbReference type="GO" id="GO:0008047">
    <property type="term" value="F:enzyme activator activity"/>
    <property type="evidence" value="ECO:0007669"/>
    <property type="project" value="EnsemblFungi"/>
</dbReference>
<keyword evidence="4" id="KW-0509">mRNA transport</keyword>
<evidence type="ECO:0000256" key="9">
    <source>
        <dbReference type="ARBA" id="ARBA00026227"/>
    </source>
</evidence>
<dbReference type="GO" id="GO:0005737">
    <property type="term" value="C:cytoplasm"/>
    <property type="evidence" value="ECO:0007669"/>
    <property type="project" value="EnsemblFungi"/>
</dbReference>
<evidence type="ECO:0000256" key="2">
    <source>
        <dbReference type="ARBA" id="ARBA00011056"/>
    </source>
</evidence>
<keyword evidence="6" id="KW-0811">Translocation</keyword>